<dbReference type="AlphaFoldDB" id="A0A1D7V3D5"/>
<evidence type="ECO:0000313" key="1">
    <source>
        <dbReference type="EMBL" id="AOP36336.1"/>
    </source>
</evidence>
<evidence type="ECO:0000313" key="2">
    <source>
        <dbReference type="Proteomes" id="UP000094197"/>
    </source>
</evidence>
<reference evidence="1 2" key="1">
    <citation type="submission" date="2016-04" db="EMBL/GenBank/DDBJ databases">
        <title>Complete genome seqeunce of Leptospira alstonii serovar Room22.</title>
        <authorList>
            <person name="Nally J.E."/>
            <person name="Bayles D.O."/>
            <person name="Hurley D."/>
            <person name="Fanning S."/>
            <person name="McMahon B.J."/>
            <person name="Arent Z."/>
        </authorList>
    </citation>
    <scope>NUCLEOTIDE SEQUENCE [LARGE SCALE GENOMIC DNA]</scope>
    <source>
        <strain evidence="1 2">GWTS #1</strain>
    </source>
</reference>
<dbReference type="Gene3D" id="3.60.15.10">
    <property type="entry name" value="Ribonuclease Z/Hydroxyacylglutathione hydrolase-like"/>
    <property type="match status" value="1"/>
</dbReference>
<dbReference type="RefSeq" id="WP_069609557.1">
    <property type="nucleotide sequence ID" value="NZ_CP015218.1"/>
</dbReference>
<dbReference type="Proteomes" id="UP000094197">
    <property type="component" value="Chromosome 2"/>
</dbReference>
<keyword evidence="2" id="KW-1185">Reference proteome</keyword>
<dbReference type="EMBL" id="CP015218">
    <property type="protein sequence ID" value="AOP36336.1"/>
    <property type="molecule type" value="Genomic_DNA"/>
</dbReference>
<accession>A0A1D7V3D5</accession>
<dbReference type="InterPro" id="IPR036866">
    <property type="entry name" value="RibonucZ/Hydroxyglut_hydro"/>
</dbReference>
<proteinExistence type="predicted"/>
<protein>
    <submittedName>
        <fullName evidence="1">Uncharacterized protein</fullName>
    </submittedName>
</protein>
<gene>
    <name evidence="1" type="ORF">A0128_20165</name>
</gene>
<organism evidence="1 2">
    <name type="scientific">Leptospira tipperaryensis</name>
    <dbReference type="NCBI Taxonomy" id="2564040"/>
    <lineage>
        <taxon>Bacteria</taxon>
        <taxon>Pseudomonadati</taxon>
        <taxon>Spirochaetota</taxon>
        <taxon>Spirochaetia</taxon>
        <taxon>Leptospirales</taxon>
        <taxon>Leptospiraceae</taxon>
        <taxon>Leptospira</taxon>
    </lineage>
</organism>
<dbReference type="KEGG" id="laj:A0128_20165"/>
<name>A0A1D7V3D5_9LEPT</name>
<dbReference type="OrthoDB" id="333278at2"/>
<sequence length="84" mass="9652">MPILGKSYDLFGDGSVWILSAHRHTEGEIAVLLNTTSGAFLFTFDSSHLRAGFENEITRVRLWTKRKVWIRSGECVPFPWRIQT</sequence>